<organism evidence="2 3">
    <name type="scientific">Allacma fusca</name>
    <dbReference type="NCBI Taxonomy" id="39272"/>
    <lineage>
        <taxon>Eukaryota</taxon>
        <taxon>Metazoa</taxon>
        <taxon>Ecdysozoa</taxon>
        <taxon>Arthropoda</taxon>
        <taxon>Hexapoda</taxon>
        <taxon>Collembola</taxon>
        <taxon>Symphypleona</taxon>
        <taxon>Sminthuridae</taxon>
        <taxon>Allacma</taxon>
    </lineage>
</organism>
<accession>A0A8J2LPP4</accession>
<proteinExistence type="predicted"/>
<dbReference type="Proteomes" id="UP000708208">
    <property type="component" value="Unassembled WGS sequence"/>
</dbReference>
<evidence type="ECO:0000313" key="2">
    <source>
        <dbReference type="EMBL" id="CAG7834127.1"/>
    </source>
</evidence>
<comment type="caution">
    <text evidence="2">The sequence shown here is derived from an EMBL/GenBank/DDBJ whole genome shotgun (WGS) entry which is preliminary data.</text>
</comment>
<gene>
    <name evidence="2" type="ORF">AFUS01_LOCUS43664</name>
</gene>
<evidence type="ECO:0000256" key="1">
    <source>
        <dbReference type="SAM" id="MobiDB-lite"/>
    </source>
</evidence>
<reference evidence="2" key="1">
    <citation type="submission" date="2021-06" db="EMBL/GenBank/DDBJ databases">
        <authorList>
            <person name="Hodson N. C."/>
            <person name="Mongue J. A."/>
            <person name="Jaron S. K."/>
        </authorList>
    </citation>
    <scope>NUCLEOTIDE SEQUENCE</scope>
</reference>
<sequence length="99" mass="11049">MTEYIPDTDGDYQCPTSHILTSRNISVRDNSGIVNGSRYSIHDPADERNPKRQSVVETRFLSLNLNGCMRMREYPVVSSTVKANEVTSSKVSPLSRTGN</sequence>
<name>A0A8J2LPP4_9HEXA</name>
<protein>
    <submittedName>
        <fullName evidence="2">Uncharacterized protein</fullName>
    </submittedName>
</protein>
<dbReference type="AlphaFoldDB" id="A0A8J2LPP4"/>
<keyword evidence="3" id="KW-1185">Reference proteome</keyword>
<evidence type="ECO:0000313" key="3">
    <source>
        <dbReference type="Proteomes" id="UP000708208"/>
    </source>
</evidence>
<dbReference type="EMBL" id="CAJVCH010570121">
    <property type="protein sequence ID" value="CAG7834127.1"/>
    <property type="molecule type" value="Genomic_DNA"/>
</dbReference>
<feature type="region of interest" description="Disordered" evidence="1">
    <location>
        <begin position="80"/>
        <end position="99"/>
    </location>
</feature>